<dbReference type="CDD" id="cd12148">
    <property type="entry name" value="fungal_TF_MHR"/>
    <property type="match status" value="1"/>
</dbReference>
<evidence type="ECO:0000256" key="2">
    <source>
        <dbReference type="ARBA" id="ARBA00023242"/>
    </source>
</evidence>
<evidence type="ECO:0000313" key="4">
    <source>
        <dbReference type="EMBL" id="KAK7542066.1"/>
    </source>
</evidence>
<dbReference type="EMBL" id="JBBPEH010000002">
    <property type="protein sequence ID" value="KAK7542066.1"/>
    <property type="molecule type" value="Genomic_DNA"/>
</dbReference>
<reference evidence="4 5" key="1">
    <citation type="submission" date="2024-04" db="EMBL/GenBank/DDBJ databases">
        <title>Phyllosticta paracitricarpa is synonymous to the EU quarantine fungus P. citricarpa based on phylogenomic analyses.</title>
        <authorList>
            <consortium name="Lawrence Berkeley National Laboratory"/>
            <person name="Van ingen-buijs V.A."/>
            <person name="Van westerhoven A.C."/>
            <person name="Haridas S."/>
            <person name="Skiadas P."/>
            <person name="Martin F."/>
            <person name="Groenewald J.Z."/>
            <person name="Crous P.W."/>
            <person name="Seidl M.F."/>
        </authorList>
    </citation>
    <scope>NUCLEOTIDE SEQUENCE [LARGE SCALE GENOMIC DNA]</scope>
    <source>
        <strain evidence="4 5">CPC 17464</strain>
    </source>
</reference>
<comment type="subcellular location">
    <subcellularLocation>
        <location evidence="1">Nucleus</location>
    </subcellularLocation>
</comment>
<dbReference type="CDD" id="cd00067">
    <property type="entry name" value="GAL4"/>
    <property type="match status" value="1"/>
</dbReference>
<name>A0ABR1M392_9PEZI</name>
<dbReference type="Gene3D" id="4.10.240.10">
    <property type="entry name" value="Zn(2)-C6 fungal-type DNA-binding domain"/>
    <property type="match status" value="1"/>
</dbReference>
<dbReference type="RefSeq" id="XP_066658359.1">
    <property type="nucleotide sequence ID" value="XM_066797935.1"/>
</dbReference>
<dbReference type="Proteomes" id="UP001360953">
    <property type="component" value="Unassembled WGS sequence"/>
</dbReference>
<protein>
    <recommendedName>
        <fullName evidence="6">Zn(2)-C6 fungal-type domain-containing protein</fullName>
    </recommendedName>
</protein>
<feature type="region of interest" description="Disordered" evidence="3">
    <location>
        <begin position="85"/>
        <end position="113"/>
    </location>
</feature>
<dbReference type="PANTHER" id="PTHR37534">
    <property type="entry name" value="TRANSCRIPTIONAL ACTIVATOR PROTEIN UGA3"/>
    <property type="match status" value="1"/>
</dbReference>
<dbReference type="InterPro" id="IPR021858">
    <property type="entry name" value="Fun_TF"/>
</dbReference>
<dbReference type="InterPro" id="IPR036864">
    <property type="entry name" value="Zn2-C6_fun-type_DNA-bd_sf"/>
</dbReference>
<feature type="region of interest" description="Disordered" evidence="3">
    <location>
        <begin position="164"/>
        <end position="273"/>
    </location>
</feature>
<comment type="caution">
    <text evidence="4">The sequence shown here is derived from an EMBL/GenBank/DDBJ whole genome shotgun (WGS) entry which is preliminary data.</text>
</comment>
<accession>A0ABR1M392</accession>
<feature type="compositionally biased region" description="Basic residues" evidence="3">
    <location>
        <begin position="257"/>
        <end position="271"/>
    </location>
</feature>
<keyword evidence="5" id="KW-1185">Reference proteome</keyword>
<sequence length="791" mass="89595">MTLVTVCPPQPFDYLDQPGFSDQPVTMAGHYNNLPPMPPYYNLNPAQHMMPMDSFAHSAYAPGLQHYQTLSSESLRQAYAELDDGNRGMLPATNSSRARRRASGNEQVKHRRTRSGCYTCRNRRVKVGLKEAPVSFVIANICVCQCDETHPICERCRKGNRECVYPEPTSGTKSNRSASRAKAGSPESTSSADEESKTSLPPILDEDETGAEASTSRGSVSTASRRDRETSNSPCLTIDKSPSPSTENSSIAAIHVLPRRAPSRKSSRSNLRKSPIDRTWTDLPADVRYYLDWFRNNITCHHYALKYDGADFMRTTLLEIAAHNDHLLYAVVGFAAYHHALNKPNGRISDFLGYYNKAVQLLLLSLQRNQRRTPATLLTILQLATIELLMTRTQEYLGDYVNLIGHQKAAFEIITSMYTPQSIMQNETLRRIMSWYARYDLMVGILSGSETVLSRDWFLSCAEFYSQQCRDRPHDVGCKFDERLAQCRLLAVDSASLFARKAKGQVSEDAFVADCMNLDRQFDEWIDQLDPALQDPSKHMRDFSDRPPLGPNDVVDPFDPDFAYEDDLFPMNIVLQDYWAIALMFKTQVCNIMRQPPPPQAGEMAVNICKMFSILEHHPQSPPGMMIELQSSVGMGILNLPKDDTHTTWGRRKFAKIESGGYIYPHAFRLRMANAWQIDVSRWWLPNDEGLSDIVRQIRAFTEERSGIPPDQTGKDLQNMKGLFETMELGETNSPTQMSGLDQMHTELSKAHEMPELGATSEEIAQMQFSEAMIYEASPEYGWDFDHQQQF</sequence>
<dbReference type="GeneID" id="92030841"/>
<feature type="compositionally biased region" description="Polar residues" evidence="3">
    <location>
        <begin position="212"/>
        <end position="223"/>
    </location>
</feature>
<dbReference type="Pfam" id="PF11951">
    <property type="entry name" value="Fungal_trans_2"/>
    <property type="match status" value="1"/>
</dbReference>
<evidence type="ECO:0000313" key="5">
    <source>
        <dbReference type="Proteomes" id="UP001360953"/>
    </source>
</evidence>
<evidence type="ECO:0000256" key="3">
    <source>
        <dbReference type="SAM" id="MobiDB-lite"/>
    </source>
</evidence>
<gene>
    <name evidence="4" type="ORF">J3D65DRAFT_599869</name>
</gene>
<dbReference type="PANTHER" id="PTHR37534:SF10">
    <property type="entry name" value="ZN(II)2CYS6 TRANSCRIPTION FACTOR (EUROFUNG)"/>
    <property type="match status" value="1"/>
</dbReference>
<dbReference type="InterPro" id="IPR001138">
    <property type="entry name" value="Zn2Cys6_DnaBD"/>
</dbReference>
<evidence type="ECO:0000256" key="1">
    <source>
        <dbReference type="ARBA" id="ARBA00004123"/>
    </source>
</evidence>
<evidence type="ECO:0008006" key="6">
    <source>
        <dbReference type="Google" id="ProtNLM"/>
    </source>
</evidence>
<proteinExistence type="predicted"/>
<feature type="compositionally biased region" description="Polar residues" evidence="3">
    <location>
        <begin position="169"/>
        <end position="178"/>
    </location>
</feature>
<feature type="compositionally biased region" description="Polar residues" evidence="3">
    <location>
        <begin position="231"/>
        <end position="251"/>
    </location>
</feature>
<keyword evidence="2" id="KW-0539">Nucleus</keyword>
<organism evidence="4 5">
    <name type="scientific">Phyllosticta citribraziliensis</name>
    <dbReference type="NCBI Taxonomy" id="989973"/>
    <lineage>
        <taxon>Eukaryota</taxon>
        <taxon>Fungi</taxon>
        <taxon>Dikarya</taxon>
        <taxon>Ascomycota</taxon>
        <taxon>Pezizomycotina</taxon>
        <taxon>Dothideomycetes</taxon>
        <taxon>Dothideomycetes incertae sedis</taxon>
        <taxon>Botryosphaeriales</taxon>
        <taxon>Phyllostictaceae</taxon>
        <taxon>Phyllosticta</taxon>
    </lineage>
</organism>